<keyword evidence="2" id="KW-1185">Reference proteome</keyword>
<dbReference type="KEGG" id="dci:108252655"/>
<dbReference type="AlphaFoldDB" id="A0A3Q0J1Z1"/>
<feature type="compositionally biased region" description="Basic and acidic residues" evidence="1">
    <location>
        <begin position="90"/>
        <end position="101"/>
    </location>
</feature>
<reference evidence="3" key="1">
    <citation type="submission" date="2025-08" db="UniProtKB">
        <authorList>
            <consortium name="RefSeq"/>
        </authorList>
    </citation>
    <scope>IDENTIFICATION</scope>
</reference>
<accession>A0A3Q0J1Z1</accession>
<sequence length="101" mass="10480">MSSSESFTIGFGDNGRNSSRVLHPPGGASSDIFNTRSLAQRPRNVSHLQSSFSLGTPGLESSGPAGVYDVFPEKSVRSPVSGPGGQRGMCGERGKITLDAP</sequence>
<dbReference type="PaxDb" id="121845-A0A3Q0J1Z1"/>
<dbReference type="Proteomes" id="UP000079169">
    <property type="component" value="Unplaced"/>
</dbReference>
<feature type="region of interest" description="Disordered" evidence="1">
    <location>
        <begin position="1"/>
        <end position="101"/>
    </location>
</feature>
<gene>
    <name evidence="3" type="primary">LOC108252655</name>
</gene>
<name>A0A3Q0J1Z1_DIACI</name>
<evidence type="ECO:0000313" key="2">
    <source>
        <dbReference type="Proteomes" id="UP000079169"/>
    </source>
</evidence>
<organism evidence="2 3">
    <name type="scientific">Diaphorina citri</name>
    <name type="common">Asian citrus psyllid</name>
    <dbReference type="NCBI Taxonomy" id="121845"/>
    <lineage>
        <taxon>Eukaryota</taxon>
        <taxon>Metazoa</taxon>
        <taxon>Ecdysozoa</taxon>
        <taxon>Arthropoda</taxon>
        <taxon>Hexapoda</taxon>
        <taxon>Insecta</taxon>
        <taxon>Pterygota</taxon>
        <taxon>Neoptera</taxon>
        <taxon>Paraneoptera</taxon>
        <taxon>Hemiptera</taxon>
        <taxon>Sternorrhyncha</taxon>
        <taxon>Psylloidea</taxon>
        <taxon>Psyllidae</taxon>
        <taxon>Diaphorininae</taxon>
        <taxon>Diaphorina</taxon>
    </lineage>
</organism>
<evidence type="ECO:0000313" key="3">
    <source>
        <dbReference type="RefSeq" id="XP_026680963.1"/>
    </source>
</evidence>
<protein>
    <submittedName>
        <fullName evidence="3">Uncharacterized protein LOC108252655</fullName>
    </submittedName>
</protein>
<dbReference type="RefSeq" id="XP_026680963.1">
    <property type="nucleotide sequence ID" value="XM_026825162.1"/>
</dbReference>
<proteinExistence type="predicted"/>
<dbReference type="GeneID" id="108252655"/>
<evidence type="ECO:0000256" key="1">
    <source>
        <dbReference type="SAM" id="MobiDB-lite"/>
    </source>
</evidence>